<protein>
    <submittedName>
        <fullName evidence="3">Competence protein F-like protein, phosphoribosyltransferase domain</fullName>
    </submittedName>
</protein>
<dbReference type="SUPFAM" id="SSF53271">
    <property type="entry name" value="PRTase-like"/>
    <property type="match status" value="1"/>
</dbReference>
<evidence type="ECO:0000313" key="4">
    <source>
        <dbReference type="Proteomes" id="UP000298653"/>
    </source>
</evidence>
<dbReference type="KEGG" id="arf:AR1Y2_3358"/>
<dbReference type="Gene3D" id="3.40.50.2020">
    <property type="match status" value="1"/>
</dbReference>
<dbReference type="PANTHER" id="PTHR47505:SF1">
    <property type="entry name" value="DNA UTILIZATION PROTEIN YHGH"/>
    <property type="match status" value="1"/>
</dbReference>
<dbReference type="Proteomes" id="UP000298653">
    <property type="component" value="Chromosome"/>
</dbReference>
<comment type="similarity">
    <text evidence="1">Belongs to the ComF/GntX family.</text>
</comment>
<dbReference type="GO" id="GO:0016757">
    <property type="term" value="F:glycosyltransferase activity"/>
    <property type="evidence" value="ECO:0007669"/>
    <property type="project" value="UniProtKB-KW"/>
</dbReference>
<dbReference type="EMBL" id="CP040058">
    <property type="protein sequence ID" value="QCP36812.1"/>
    <property type="molecule type" value="Genomic_DNA"/>
</dbReference>
<reference evidence="3 4" key="1">
    <citation type="submission" date="2019-05" db="EMBL/GenBank/DDBJ databases">
        <title>Complete genome sequencing of Anaerostipes rhamnosivorans.</title>
        <authorList>
            <person name="Bui T.P.N."/>
            <person name="de Vos W.M."/>
        </authorList>
    </citation>
    <scope>NUCLEOTIDE SEQUENCE [LARGE SCALE GENOMIC DNA]</scope>
    <source>
        <strain evidence="3 4">1y2</strain>
    </source>
</reference>
<dbReference type="InterPro" id="IPR051910">
    <property type="entry name" value="ComF/GntX_DNA_util-trans"/>
</dbReference>
<organism evidence="3 4">
    <name type="scientific">Anaerostipes rhamnosivorans</name>
    <dbReference type="NCBI Taxonomy" id="1229621"/>
    <lineage>
        <taxon>Bacteria</taxon>
        <taxon>Bacillati</taxon>
        <taxon>Bacillota</taxon>
        <taxon>Clostridia</taxon>
        <taxon>Lachnospirales</taxon>
        <taxon>Lachnospiraceae</taxon>
        <taxon>Anaerostipes</taxon>
    </lineage>
</organism>
<keyword evidence="3" id="KW-0808">Transferase</keyword>
<evidence type="ECO:0000259" key="2">
    <source>
        <dbReference type="Pfam" id="PF18912"/>
    </source>
</evidence>
<feature type="domain" description="Double zinc ribbon" evidence="2">
    <location>
        <begin position="13"/>
        <end position="70"/>
    </location>
</feature>
<dbReference type="PANTHER" id="PTHR47505">
    <property type="entry name" value="DNA UTILIZATION PROTEIN YHGH"/>
    <property type="match status" value="1"/>
</dbReference>
<dbReference type="InterPro" id="IPR029057">
    <property type="entry name" value="PRTase-like"/>
</dbReference>
<sequence length="241" mass="28012">MLSERITMFSLFLSYLFPRRCPICRHILKNPQTLICPDCYKKVEFVREPSCFSCGKPLEREETEFCSDCRKHPKTFYRGMALCLYNNEVRDSLAAVKYENQREFTQFYVEEIRRQKANLLRELNIDLIVPVPVHKRKRRQRGFNQATLFAEGIGDILNIPVSEHVLTRIKYTKPLKALTPKERQAAMEHSFWASEEVRGKRILLVDDIYTTGATAECCTKVMMEKGAETVYVFCVAIGHGV</sequence>
<dbReference type="AlphaFoldDB" id="A0A4P8IFV8"/>
<dbReference type="InterPro" id="IPR044005">
    <property type="entry name" value="DZR_2"/>
</dbReference>
<accession>A0A4P8IFV8</accession>
<dbReference type="CDD" id="cd06223">
    <property type="entry name" value="PRTases_typeI"/>
    <property type="match status" value="1"/>
</dbReference>
<gene>
    <name evidence="3" type="ORF">AR1Y2_3358</name>
</gene>
<evidence type="ECO:0000256" key="1">
    <source>
        <dbReference type="ARBA" id="ARBA00008007"/>
    </source>
</evidence>
<dbReference type="InterPro" id="IPR000836">
    <property type="entry name" value="PRTase_dom"/>
</dbReference>
<keyword evidence="4" id="KW-1185">Reference proteome</keyword>
<dbReference type="Pfam" id="PF18912">
    <property type="entry name" value="DZR_2"/>
    <property type="match status" value="1"/>
</dbReference>
<name>A0A4P8IFV8_9FIRM</name>
<evidence type="ECO:0000313" key="3">
    <source>
        <dbReference type="EMBL" id="QCP36812.1"/>
    </source>
</evidence>
<proteinExistence type="inferred from homology"/>
<keyword evidence="3" id="KW-0328">Glycosyltransferase</keyword>